<accession>A0A8J5HA81</accession>
<evidence type="ECO:0000313" key="3">
    <source>
        <dbReference type="Proteomes" id="UP000734854"/>
    </source>
</evidence>
<proteinExistence type="predicted"/>
<keyword evidence="3" id="KW-1185">Reference proteome</keyword>
<name>A0A8J5HA81_ZINOF</name>
<dbReference type="EMBL" id="JACMSC010000004">
    <property type="protein sequence ID" value="KAG6523701.1"/>
    <property type="molecule type" value="Genomic_DNA"/>
</dbReference>
<comment type="caution">
    <text evidence="2">The sequence shown here is derived from an EMBL/GenBank/DDBJ whole genome shotgun (WGS) entry which is preliminary data.</text>
</comment>
<sequence>MLSFCRTRLFSSAFRRPLPFSTPSLTAPQLLSTRSRPSSLNSASGDDQWNDAWETAWLPDDLSPVGERAPWEPANSSANDVDLPIEADADTQAFVAEMNERWNERRGARGSQKGSQLVEPAEGVVEKKTAYDYRIRKQRIHAGLWMKEIEKLEEAKLGGSNASDDLDRLLDSCSEIFDSGNIGQDDSKIPSTTEFKTKPDGWETTSKSRDGNIWEISQREEDVLLQEFERRIAFSKFQLASFIKTHIFSRRRPVDGWKYMIELIGPNAKRGKGGVQRLPSLADPSTLPYKEERPAIGPNLNSYKRR</sequence>
<reference evidence="2 3" key="1">
    <citation type="submission" date="2020-08" db="EMBL/GenBank/DDBJ databases">
        <title>Plant Genome Project.</title>
        <authorList>
            <person name="Zhang R.-G."/>
        </authorList>
    </citation>
    <scope>NUCLEOTIDE SEQUENCE [LARGE SCALE GENOMIC DNA]</scope>
    <source>
        <tissue evidence="2">Rhizome</tissue>
    </source>
</reference>
<feature type="compositionally biased region" description="Basic and acidic residues" evidence="1">
    <location>
        <begin position="195"/>
        <end position="206"/>
    </location>
</feature>
<evidence type="ECO:0008006" key="4">
    <source>
        <dbReference type="Google" id="ProtNLM"/>
    </source>
</evidence>
<feature type="region of interest" description="Disordered" evidence="1">
    <location>
        <begin position="271"/>
        <end position="306"/>
    </location>
</feature>
<dbReference type="OrthoDB" id="547043at2759"/>
<dbReference type="InterPro" id="IPR052851">
    <property type="entry name" value="GCD1_mitochondrial"/>
</dbReference>
<evidence type="ECO:0000313" key="2">
    <source>
        <dbReference type="EMBL" id="KAG6523701.1"/>
    </source>
</evidence>
<dbReference type="PANTHER" id="PTHR35476:SF2">
    <property type="entry name" value="MUCIN-LIKE PROTEIN"/>
    <property type="match status" value="1"/>
</dbReference>
<dbReference type="AlphaFoldDB" id="A0A8J5HA81"/>
<feature type="region of interest" description="Disordered" evidence="1">
    <location>
        <begin position="181"/>
        <end position="206"/>
    </location>
</feature>
<protein>
    <recommendedName>
        <fullName evidence="4">Mucin-like protein</fullName>
    </recommendedName>
</protein>
<gene>
    <name evidence="2" type="ORF">ZIOFF_013577</name>
</gene>
<organism evidence="2 3">
    <name type="scientific">Zingiber officinale</name>
    <name type="common">Ginger</name>
    <name type="synonym">Amomum zingiber</name>
    <dbReference type="NCBI Taxonomy" id="94328"/>
    <lineage>
        <taxon>Eukaryota</taxon>
        <taxon>Viridiplantae</taxon>
        <taxon>Streptophyta</taxon>
        <taxon>Embryophyta</taxon>
        <taxon>Tracheophyta</taxon>
        <taxon>Spermatophyta</taxon>
        <taxon>Magnoliopsida</taxon>
        <taxon>Liliopsida</taxon>
        <taxon>Zingiberales</taxon>
        <taxon>Zingiberaceae</taxon>
        <taxon>Zingiber</taxon>
    </lineage>
</organism>
<dbReference type="Proteomes" id="UP000734854">
    <property type="component" value="Unassembled WGS sequence"/>
</dbReference>
<evidence type="ECO:0000256" key="1">
    <source>
        <dbReference type="SAM" id="MobiDB-lite"/>
    </source>
</evidence>
<feature type="region of interest" description="Disordered" evidence="1">
    <location>
        <begin position="25"/>
        <end position="48"/>
    </location>
</feature>
<feature type="compositionally biased region" description="Polar residues" evidence="1">
    <location>
        <begin position="181"/>
        <end position="194"/>
    </location>
</feature>
<feature type="compositionally biased region" description="Polar residues" evidence="1">
    <location>
        <begin position="25"/>
        <end position="47"/>
    </location>
</feature>
<dbReference type="PANTHER" id="PTHR35476">
    <property type="entry name" value="MUCIN-LIKE PROTEIN"/>
    <property type="match status" value="1"/>
</dbReference>